<evidence type="ECO:0000256" key="4">
    <source>
        <dbReference type="ARBA" id="ARBA00023274"/>
    </source>
</evidence>
<dbReference type="HAMAP" id="MF_01334">
    <property type="entry name" value="Ribosomal_bL25_CTC"/>
    <property type="match status" value="1"/>
</dbReference>
<keyword evidence="3 5" id="KW-0689">Ribosomal protein</keyword>
<evidence type="ECO:0000259" key="7">
    <source>
        <dbReference type="Pfam" id="PF01386"/>
    </source>
</evidence>
<dbReference type="Proteomes" id="UP000648239">
    <property type="component" value="Unassembled WGS sequence"/>
</dbReference>
<dbReference type="EMBL" id="JACXWD010000001">
    <property type="protein sequence ID" value="MBD3866499.1"/>
    <property type="molecule type" value="Genomic_DNA"/>
</dbReference>
<protein>
    <recommendedName>
        <fullName evidence="5">Large ribosomal subunit protein bL25</fullName>
    </recommendedName>
    <alternativeName>
        <fullName evidence="5">General stress protein CTC</fullName>
    </alternativeName>
</protein>
<evidence type="ECO:0000256" key="2">
    <source>
        <dbReference type="ARBA" id="ARBA00022884"/>
    </source>
</evidence>
<dbReference type="InterPro" id="IPR020056">
    <property type="entry name" value="Rbsml_bL25/Gln-tRNA_synth_N"/>
</dbReference>
<dbReference type="AlphaFoldDB" id="A0A8J6XZN6"/>
<dbReference type="GO" id="GO:0008097">
    <property type="term" value="F:5S rRNA binding"/>
    <property type="evidence" value="ECO:0007669"/>
    <property type="project" value="InterPro"/>
</dbReference>
<dbReference type="PANTHER" id="PTHR33284">
    <property type="entry name" value="RIBOSOMAL PROTEIN L25/GLN-TRNA SYNTHETASE, ANTI-CODON-BINDING DOMAIN-CONTAINING PROTEIN"/>
    <property type="match status" value="1"/>
</dbReference>
<dbReference type="InterPro" id="IPR037121">
    <property type="entry name" value="Ribosomal_bL25_C"/>
</dbReference>
<dbReference type="InterPro" id="IPR001021">
    <property type="entry name" value="Ribosomal_bL25_long"/>
</dbReference>
<dbReference type="SUPFAM" id="SSF50715">
    <property type="entry name" value="Ribosomal protein L25-like"/>
    <property type="match status" value="1"/>
</dbReference>
<organism evidence="9 10">
    <name type="scientific">Candidatus Polarisedimenticola svalbardensis</name>
    <dbReference type="NCBI Taxonomy" id="2886004"/>
    <lineage>
        <taxon>Bacteria</taxon>
        <taxon>Pseudomonadati</taxon>
        <taxon>Acidobacteriota</taxon>
        <taxon>Candidatus Polarisedimenticolia</taxon>
        <taxon>Candidatus Polarisedimenticolales</taxon>
        <taxon>Candidatus Polarisedimenticolaceae</taxon>
        <taxon>Candidatus Polarisedimenticola</taxon>
    </lineage>
</organism>
<evidence type="ECO:0000313" key="9">
    <source>
        <dbReference type="EMBL" id="MBD3866499.1"/>
    </source>
</evidence>
<comment type="caution">
    <text evidence="9">The sequence shown here is derived from an EMBL/GenBank/DDBJ whole genome shotgun (WGS) entry which is preliminary data.</text>
</comment>
<evidence type="ECO:0000256" key="6">
    <source>
        <dbReference type="SAM" id="MobiDB-lite"/>
    </source>
</evidence>
<sequence length="225" mass="24429">MISKSVVEVQPREERGKGPAGRLRAAGRIPGIVYGMAKDSFAVAVQPRNIELILRSETGFNTIFNLSLGTGDKNAKRAVMLKELQRDPVTDRLVHVDFVRVDLDTKVTVDIPIRIIGESIGVTLEFGTMDVITRSVQVECLPNDIPDALELDVSELHVGQHASVADLKAPEGVTLLIADDTTVLNIAHQRAEEVVEEEVLEGEEGAEVAEGEEAPADGEEKKEES</sequence>
<evidence type="ECO:0000256" key="1">
    <source>
        <dbReference type="ARBA" id="ARBA00022730"/>
    </source>
</evidence>
<feature type="region of interest" description="Disordered" evidence="6">
    <location>
        <begin position="1"/>
        <end position="22"/>
    </location>
</feature>
<dbReference type="CDD" id="cd00495">
    <property type="entry name" value="Ribosomal_L25_TL5_CTC"/>
    <property type="match status" value="1"/>
</dbReference>
<comment type="similarity">
    <text evidence="5">Belongs to the bacterial ribosomal protein bL25 family. CTC subfamily.</text>
</comment>
<dbReference type="Pfam" id="PF14693">
    <property type="entry name" value="Ribosomal_TL5_C"/>
    <property type="match status" value="1"/>
</dbReference>
<dbReference type="InterPro" id="IPR029751">
    <property type="entry name" value="Ribosomal_L25_dom"/>
</dbReference>
<accession>A0A8J6XZN6</accession>
<comment type="function">
    <text evidence="5">This is one of the proteins that binds to the 5S RNA in the ribosome where it forms part of the central protuberance.</text>
</comment>
<dbReference type="InterPro" id="IPR011035">
    <property type="entry name" value="Ribosomal_bL25/Gln-tRNA_synth"/>
</dbReference>
<dbReference type="GO" id="GO:0003735">
    <property type="term" value="F:structural constituent of ribosome"/>
    <property type="evidence" value="ECO:0007669"/>
    <property type="project" value="InterPro"/>
</dbReference>
<dbReference type="GO" id="GO:0022625">
    <property type="term" value="C:cytosolic large ribosomal subunit"/>
    <property type="evidence" value="ECO:0007669"/>
    <property type="project" value="TreeGrafter"/>
</dbReference>
<dbReference type="InterPro" id="IPR020057">
    <property type="entry name" value="Ribosomal_bL25_b-dom"/>
</dbReference>
<proteinExistence type="inferred from homology"/>
<comment type="subunit">
    <text evidence="5">Part of the 50S ribosomal subunit; part of the 5S rRNA/L5/L18/L25 subcomplex. Contacts the 5S rRNA. Binds to the 5S rRNA independently of L5 and L18.</text>
</comment>
<dbReference type="GO" id="GO:0006412">
    <property type="term" value="P:translation"/>
    <property type="evidence" value="ECO:0007669"/>
    <property type="project" value="UniProtKB-UniRule"/>
</dbReference>
<gene>
    <name evidence="5" type="primary">rplY</name>
    <name evidence="5" type="synonym">ctc</name>
    <name evidence="9" type="ORF">IFK94_00075</name>
</gene>
<evidence type="ECO:0000259" key="8">
    <source>
        <dbReference type="Pfam" id="PF14693"/>
    </source>
</evidence>
<dbReference type="PANTHER" id="PTHR33284:SF1">
    <property type="entry name" value="RIBOSOMAL PROTEIN L25_GLN-TRNA SYNTHETASE, ANTI-CODON-BINDING DOMAIN-CONTAINING PROTEIN"/>
    <property type="match status" value="1"/>
</dbReference>
<keyword evidence="1 5" id="KW-0699">rRNA-binding</keyword>
<dbReference type="Gene3D" id="2.40.240.10">
    <property type="entry name" value="Ribosomal Protein L25, Chain P"/>
    <property type="match status" value="1"/>
</dbReference>
<evidence type="ECO:0000256" key="3">
    <source>
        <dbReference type="ARBA" id="ARBA00022980"/>
    </source>
</evidence>
<feature type="region of interest" description="Disordered" evidence="6">
    <location>
        <begin position="195"/>
        <end position="225"/>
    </location>
</feature>
<evidence type="ECO:0000256" key="5">
    <source>
        <dbReference type="HAMAP-Rule" id="MF_01334"/>
    </source>
</evidence>
<keyword evidence="4 5" id="KW-0687">Ribonucleoprotein</keyword>
<reference evidence="9 10" key="1">
    <citation type="submission" date="2020-08" db="EMBL/GenBank/DDBJ databases">
        <title>Acidobacteriota in marine sediments use diverse sulfur dissimilation pathways.</title>
        <authorList>
            <person name="Wasmund K."/>
        </authorList>
    </citation>
    <scope>NUCLEOTIDE SEQUENCE [LARGE SCALE GENOMIC DNA]</scope>
    <source>
        <strain evidence="9">MAG AM4</strain>
    </source>
</reference>
<dbReference type="Gene3D" id="2.170.120.20">
    <property type="entry name" value="Ribosomal protein L25, beta domain"/>
    <property type="match status" value="1"/>
</dbReference>
<evidence type="ECO:0000313" key="10">
    <source>
        <dbReference type="Proteomes" id="UP000648239"/>
    </source>
</evidence>
<feature type="domain" description="Large ribosomal subunit protein bL25 beta" evidence="8">
    <location>
        <begin position="106"/>
        <end position="189"/>
    </location>
</feature>
<dbReference type="NCBIfam" id="TIGR00731">
    <property type="entry name" value="bL25_bact_ctc"/>
    <property type="match status" value="1"/>
</dbReference>
<dbReference type="Pfam" id="PF01386">
    <property type="entry name" value="Ribosomal_L25p"/>
    <property type="match status" value="1"/>
</dbReference>
<dbReference type="InterPro" id="IPR020930">
    <property type="entry name" value="Ribosomal_uL5_bac-type"/>
</dbReference>
<feature type="compositionally biased region" description="Acidic residues" evidence="6">
    <location>
        <begin position="195"/>
        <end position="217"/>
    </location>
</feature>
<name>A0A8J6XZN6_9BACT</name>
<keyword evidence="2 5" id="KW-0694">RNA-binding</keyword>
<feature type="domain" description="Large ribosomal subunit protein bL25 L25" evidence="7">
    <location>
        <begin position="8"/>
        <end position="98"/>
    </location>
</feature>